<dbReference type="OrthoDB" id="2398145at2759"/>
<reference evidence="2 3" key="1">
    <citation type="submission" date="2016-07" db="EMBL/GenBank/DDBJ databases">
        <title>Pervasive Adenine N6-methylation of Active Genes in Fungi.</title>
        <authorList>
            <consortium name="DOE Joint Genome Institute"/>
            <person name="Mondo S.J."/>
            <person name="Dannebaum R.O."/>
            <person name="Kuo R.C."/>
            <person name="Labutti K."/>
            <person name="Haridas S."/>
            <person name="Kuo A."/>
            <person name="Salamov A."/>
            <person name="Ahrendt S.R."/>
            <person name="Lipzen A."/>
            <person name="Sullivan W."/>
            <person name="Andreopoulos W.B."/>
            <person name="Clum A."/>
            <person name="Lindquist E."/>
            <person name="Daum C."/>
            <person name="Ramamoorthy G.K."/>
            <person name="Gryganskyi A."/>
            <person name="Culley D."/>
            <person name="Magnuson J.K."/>
            <person name="James T.Y."/>
            <person name="O'Malley M.A."/>
            <person name="Stajich J.E."/>
            <person name="Spatafora J.W."/>
            <person name="Visel A."/>
            <person name="Grigoriev I.V."/>
        </authorList>
    </citation>
    <scope>NUCLEOTIDE SEQUENCE [LARGE SCALE GENOMIC DNA]</scope>
    <source>
        <strain evidence="2 3">NRRL 3116</strain>
    </source>
</reference>
<evidence type="ECO:0000313" key="3">
    <source>
        <dbReference type="Proteomes" id="UP000193648"/>
    </source>
</evidence>
<dbReference type="GeneID" id="33571386"/>
<organism evidence="2 3">
    <name type="scientific">Lobosporangium transversale</name>
    <dbReference type="NCBI Taxonomy" id="64571"/>
    <lineage>
        <taxon>Eukaryota</taxon>
        <taxon>Fungi</taxon>
        <taxon>Fungi incertae sedis</taxon>
        <taxon>Mucoromycota</taxon>
        <taxon>Mortierellomycotina</taxon>
        <taxon>Mortierellomycetes</taxon>
        <taxon>Mortierellales</taxon>
        <taxon>Mortierellaceae</taxon>
        <taxon>Lobosporangium</taxon>
    </lineage>
</organism>
<feature type="compositionally biased region" description="Low complexity" evidence="1">
    <location>
        <begin position="12"/>
        <end position="26"/>
    </location>
</feature>
<proteinExistence type="predicted"/>
<protein>
    <submittedName>
        <fullName evidence="2">Uncharacterized protein</fullName>
    </submittedName>
</protein>
<keyword evidence="3" id="KW-1185">Reference proteome</keyword>
<evidence type="ECO:0000313" key="2">
    <source>
        <dbReference type="EMBL" id="ORZ28663.1"/>
    </source>
</evidence>
<dbReference type="RefSeq" id="XP_021886336.1">
    <property type="nucleotide sequence ID" value="XM_022029543.1"/>
</dbReference>
<sequence>MPFFKKSNKNKTTSAATTPAQTPRTSVQLNASDISAVVDKANAHLLSPNTGLEMLSQKGCMGHMQALAMARILTLSNMLRLILGTFNVKVVSNNG</sequence>
<evidence type="ECO:0000256" key="1">
    <source>
        <dbReference type="SAM" id="MobiDB-lite"/>
    </source>
</evidence>
<comment type="caution">
    <text evidence="2">The sequence shown here is derived from an EMBL/GenBank/DDBJ whole genome shotgun (WGS) entry which is preliminary data.</text>
</comment>
<accession>A0A1Y2H4M3</accession>
<dbReference type="Proteomes" id="UP000193648">
    <property type="component" value="Unassembled WGS sequence"/>
</dbReference>
<dbReference type="EMBL" id="MCFF01000001">
    <property type="protein sequence ID" value="ORZ28663.1"/>
    <property type="molecule type" value="Genomic_DNA"/>
</dbReference>
<dbReference type="InParanoid" id="A0A1Y2H4M3"/>
<dbReference type="AlphaFoldDB" id="A0A1Y2H4M3"/>
<feature type="region of interest" description="Disordered" evidence="1">
    <location>
        <begin position="1"/>
        <end position="26"/>
    </location>
</feature>
<gene>
    <name evidence="2" type="ORF">BCR41DRAFT_417805</name>
</gene>
<name>A0A1Y2H4M3_9FUNG</name>